<dbReference type="GO" id="GO:0002009">
    <property type="term" value="P:morphogenesis of an epithelium"/>
    <property type="evidence" value="ECO:0007669"/>
    <property type="project" value="TreeGrafter"/>
</dbReference>
<evidence type="ECO:0000256" key="6">
    <source>
        <dbReference type="ARBA" id="ARBA00022475"/>
    </source>
</evidence>
<evidence type="ECO:0000313" key="29">
    <source>
        <dbReference type="EMBL" id="MBN3317510.1"/>
    </source>
</evidence>
<dbReference type="Gene3D" id="2.60.40.10">
    <property type="entry name" value="Immunoglobulins"/>
    <property type="match status" value="2"/>
</dbReference>
<dbReference type="InterPro" id="IPR013783">
    <property type="entry name" value="Ig-like_fold"/>
</dbReference>
<evidence type="ECO:0000259" key="28">
    <source>
        <dbReference type="PROSITE" id="PS51699"/>
    </source>
</evidence>
<dbReference type="GO" id="GO:0042383">
    <property type="term" value="C:sarcolemma"/>
    <property type="evidence" value="ECO:0007669"/>
    <property type="project" value="UniProtKB-SubCell"/>
</dbReference>
<evidence type="ECO:0000256" key="15">
    <source>
        <dbReference type="ARBA" id="ARBA00023157"/>
    </source>
</evidence>
<dbReference type="PANTHER" id="PTHR21559">
    <property type="entry name" value="DYSTROGLYCAN-RELATED"/>
    <property type="match status" value="1"/>
</dbReference>
<evidence type="ECO:0000256" key="22">
    <source>
        <dbReference type="ARBA" id="ARBA00026224"/>
    </source>
</evidence>
<keyword evidence="30" id="KW-1185">Reference proteome</keyword>
<protein>
    <recommendedName>
        <fullName evidence="22">Dystroglycan 1</fullName>
    </recommendedName>
    <alternativeName>
        <fullName evidence="24">Dystroglycan</fullName>
    </alternativeName>
    <alternativeName>
        <fullName evidence="23">Dystrophin-associated glycoprotein 1</fullName>
    </alternativeName>
</protein>
<evidence type="ECO:0000256" key="7">
    <source>
        <dbReference type="ARBA" id="ARBA00022490"/>
    </source>
</evidence>
<keyword evidence="13" id="KW-0770">Synapse</keyword>
<dbReference type="PANTHER" id="PTHR21559:SF24">
    <property type="entry name" value="DYSTROGLYCAN 1"/>
    <property type="match status" value="1"/>
</dbReference>
<evidence type="ECO:0000256" key="26">
    <source>
        <dbReference type="SAM" id="MobiDB-lite"/>
    </source>
</evidence>
<evidence type="ECO:0000256" key="20">
    <source>
        <dbReference type="ARBA" id="ARBA00023567"/>
    </source>
</evidence>
<dbReference type="SUPFAM" id="SSF49313">
    <property type="entry name" value="Cadherin-like"/>
    <property type="match status" value="2"/>
</dbReference>
<evidence type="ECO:0000256" key="3">
    <source>
        <dbReference type="ARBA" id="ARBA00004245"/>
    </source>
</evidence>
<evidence type="ECO:0000256" key="5">
    <source>
        <dbReference type="ARBA" id="ARBA00004642"/>
    </source>
</evidence>
<comment type="function">
    <text evidence="21">Transmembrane protein that plays important roles in connecting the extracellular matrix to the cytoskeleton. Acts as a cell adhesion receptor in both muscle and non-muscle tissues. Receptor for both DMD and UTRN and, through these interactions, scaffolds axin to the cytoskeleton. Also functions in cell adhesion-mediated signaling and implicated in cell polarity.</text>
</comment>
<dbReference type="InterPro" id="IPR006644">
    <property type="entry name" value="Cadg"/>
</dbReference>
<comment type="function">
    <text evidence="20">The dystroglycan complex is involved in a number of processes including laminin and basement membrane assembly, sarcolemmal stability, cell survival, peripheral nerve myelination, nodal structure, cell migration, and epithelial polarization.</text>
</comment>
<evidence type="ECO:0000256" key="12">
    <source>
        <dbReference type="ARBA" id="ARBA00022989"/>
    </source>
</evidence>
<dbReference type="EMBL" id="JAAWVO010035694">
    <property type="protein sequence ID" value="MBN3317510.1"/>
    <property type="molecule type" value="Genomic_DNA"/>
</dbReference>
<evidence type="ECO:0000256" key="25">
    <source>
        <dbReference type="ARBA" id="ARBA00034100"/>
    </source>
</evidence>
<gene>
    <name evidence="29" type="primary">Dag1_1</name>
    <name evidence="29" type="ORF">GTO95_0011039</name>
</gene>
<dbReference type="PROSITE" id="PS51699">
    <property type="entry name" value="SEA_DG"/>
    <property type="match status" value="1"/>
</dbReference>
<keyword evidence="15" id="KW-1015">Disulfide bond</keyword>
<evidence type="ECO:0000256" key="4">
    <source>
        <dbReference type="ARBA" id="ARBA00004251"/>
    </source>
</evidence>
<organism evidence="29 30">
    <name type="scientific">Atractosteus spatula</name>
    <name type="common">Alligator gar</name>
    <name type="synonym">Lepisosteus spatula</name>
    <dbReference type="NCBI Taxonomy" id="7917"/>
    <lineage>
        <taxon>Eukaryota</taxon>
        <taxon>Metazoa</taxon>
        <taxon>Chordata</taxon>
        <taxon>Craniata</taxon>
        <taxon>Vertebrata</taxon>
        <taxon>Euteleostomi</taxon>
        <taxon>Actinopterygii</taxon>
        <taxon>Neopterygii</taxon>
        <taxon>Holostei</taxon>
        <taxon>Semionotiformes</taxon>
        <taxon>Lepisosteidae</taxon>
        <taxon>Atractosteus</taxon>
    </lineage>
</organism>
<keyword evidence="9" id="KW-0597">Phosphoprotein</keyword>
<evidence type="ECO:0000256" key="18">
    <source>
        <dbReference type="ARBA" id="ARBA00023242"/>
    </source>
</evidence>
<dbReference type="GO" id="GO:0043236">
    <property type="term" value="F:laminin binding"/>
    <property type="evidence" value="ECO:0007669"/>
    <property type="project" value="TreeGrafter"/>
</dbReference>
<keyword evidence="6" id="KW-1003">Cell membrane</keyword>
<keyword evidence="16" id="KW-0325">Glycoprotein</keyword>
<evidence type="ECO:0000256" key="14">
    <source>
        <dbReference type="ARBA" id="ARBA00023136"/>
    </source>
</evidence>
<evidence type="ECO:0000256" key="8">
    <source>
        <dbReference type="ARBA" id="ARBA00022525"/>
    </source>
</evidence>
<evidence type="ECO:0000256" key="23">
    <source>
        <dbReference type="ARBA" id="ARBA00030092"/>
    </source>
</evidence>
<dbReference type="GO" id="GO:0016011">
    <property type="term" value="C:dystroglycan complex"/>
    <property type="evidence" value="ECO:0007669"/>
    <property type="project" value="TreeGrafter"/>
</dbReference>
<evidence type="ECO:0000256" key="10">
    <source>
        <dbReference type="ARBA" id="ARBA00022692"/>
    </source>
</evidence>
<keyword evidence="11" id="KW-0732">Signal</keyword>
<feature type="compositionally biased region" description="Polar residues" evidence="26">
    <location>
        <begin position="823"/>
        <end position="840"/>
    </location>
</feature>
<dbReference type="Pfam" id="PF05454">
    <property type="entry name" value="DAG1"/>
    <property type="match status" value="1"/>
</dbReference>
<evidence type="ECO:0000256" key="19">
    <source>
        <dbReference type="ARBA" id="ARBA00023257"/>
    </source>
</evidence>
<dbReference type="InterPro" id="IPR008465">
    <property type="entry name" value="DAG1_C"/>
</dbReference>
<proteinExistence type="predicted"/>
<dbReference type="GO" id="GO:0005654">
    <property type="term" value="C:nucleoplasm"/>
    <property type="evidence" value="ECO:0007669"/>
    <property type="project" value="UniProtKB-SubCell"/>
</dbReference>
<dbReference type="Proteomes" id="UP000736164">
    <property type="component" value="Unassembled WGS sequence"/>
</dbReference>
<feature type="region of interest" description="Disordered" evidence="26">
    <location>
        <begin position="512"/>
        <end position="532"/>
    </location>
</feature>
<evidence type="ECO:0000256" key="2">
    <source>
        <dbReference type="ARBA" id="ARBA00004239"/>
    </source>
</evidence>
<name>A0A8J7NQL3_ATRSP</name>
<feature type="transmembrane region" description="Helical" evidence="27">
    <location>
        <begin position="726"/>
        <end position="751"/>
    </location>
</feature>
<keyword evidence="12 27" id="KW-1133">Transmembrane helix</keyword>
<dbReference type="InterPro" id="IPR027468">
    <property type="entry name" value="Alpha-dystroglycan_domain_2"/>
</dbReference>
<reference evidence="29" key="1">
    <citation type="journal article" date="2021" name="Cell">
        <title>Tracing the genetic footprints of vertebrate landing in non-teleost ray-finned fishes.</title>
        <authorList>
            <person name="Bi X."/>
            <person name="Wang K."/>
            <person name="Yang L."/>
            <person name="Pan H."/>
            <person name="Jiang H."/>
            <person name="Wei Q."/>
            <person name="Fang M."/>
            <person name="Yu H."/>
            <person name="Zhu C."/>
            <person name="Cai Y."/>
            <person name="He Y."/>
            <person name="Gan X."/>
            <person name="Zeng H."/>
            <person name="Yu D."/>
            <person name="Zhu Y."/>
            <person name="Jiang H."/>
            <person name="Qiu Q."/>
            <person name="Yang H."/>
            <person name="Zhang Y.E."/>
            <person name="Wang W."/>
            <person name="Zhu M."/>
            <person name="He S."/>
            <person name="Zhang G."/>
        </authorList>
    </citation>
    <scope>NUCLEOTIDE SEQUENCE</scope>
    <source>
        <strain evidence="29">Allg_001</strain>
    </source>
</reference>
<evidence type="ECO:0000256" key="27">
    <source>
        <dbReference type="SAM" id="Phobius"/>
    </source>
</evidence>
<accession>A0A8J7NQL3</accession>
<dbReference type="GO" id="GO:0007411">
    <property type="term" value="P:axon guidance"/>
    <property type="evidence" value="ECO:0007669"/>
    <property type="project" value="TreeGrafter"/>
</dbReference>
<comment type="caution">
    <text evidence="29">The sequence shown here is derived from an EMBL/GenBank/DDBJ whole genome shotgun (WGS) entry which is preliminary data.</text>
</comment>
<keyword evidence="8" id="KW-0964">Secreted</keyword>
<dbReference type="GO" id="GO:0005856">
    <property type="term" value="C:cytoskeleton"/>
    <property type="evidence" value="ECO:0007669"/>
    <property type="project" value="UniProtKB-SubCell"/>
</dbReference>
<evidence type="ECO:0000256" key="16">
    <source>
        <dbReference type="ARBA" id="ARBA00023180"/>
    </source>
</evidence>
<feature type="non-terminal residue" evidence="29">
    <location>
        <position position="861"/>
    </location>
</feature>
<keyword evidence="19" id="KW-0628">Postsynaptic cell membrane</keyword>
<sequence length="861" mass="95328">MCSHLTVGPRSCNSVRVYRGIPDKEVDAGTVFFHPIPPVAFHGPVKDYEVSLAGTINKLPRWLDYNPQTQSLQGLAVSEERGDYTIAVTAVGHCRQEPSPSTHFHLHVLNGTHSLKARSLRRHGRRNQHAKSSQGCPAGETVTYSAIILQADVFSLSAGRRLLLVSTMGEYLHLDPFSLKLRSFRSPAELQLENSTLLAEDTGIGDSPDTHAAVEVYWPVGCGDFQMVPELVRVLRYSKDSGHLSHLLALHLTGWRVFTRGGGGSQHRRRERRQLINTPTPVMTPVAPTYVSATLPMNPSYSYMATAPMDIFRPQKTLDHSTSFYTYHFPSVTTRLKEDETTNPDLESSLTKPATCAESFIPALTPAVEVAAPSPTEGVSILTSPTEVPTLYTATRVPAVPETPRTLPRTLSILNLVPTSLSQQQISLGFTSTYFWQITSVSSVTPPIRIPVSSQSNTHFTRFSLPLNAVPANDIPNISPIVLRPIKPLIATIGLLFEFSIPADTFSDPEDGTADNLTMKIRPSDGSPSGPESWLTLDHKQRLLSGYPLDSDMLYSPQELLLIARDSGGLSAELPFTIELRHPLSEPCHTYTIRTMNSFHSFVKDRRKIELFLNKMAKYFNDTGSSHISVSTLQPGSTVVSWHNVTLCQEDKKAPSLCPKHKIQGLLSAMQTTEGDVEPSFAQAMLPEFRIRSVGNVTYGGMCLHGSDLEYPSPTGAIAHSDRYRWIPTLVIALLTVLGLFLSLVLMAAIFRSCKACECIIRSESISLWPSDRPSCSSCHLELDTLKPRKPPLFLQNIPPPPPQLCLNLSHPPQERLHRRPLTHTQRPYQRSTVPSQSPPRYQLPPPYVLKDQPPQRNSSQ</sequence>
<evidence type="ECO:0000256" key="21">
    <source>
        <dbReference type="ARBA" id="ARBA00024991"/>
    </source>
</evidence>
<evidence type="ECO:0000256" key="11">
    <source>
        <dbReference type="ARBA" id="ARBA00022729"/>
    </source>
</evidence>
<feature type="region of interest" description="Disordered" evidence="26">
    <location>
        <begin position="819"/>
        <end position="861"/>
    </location>
</feature>
<keyword evidence="18" id="KW-0539">Nucleus</keyword>
<dbReference type="InterPro" id="IPR030398">
    <property type="entry name" value="SEA_DG_dom"/>
</dbReference>
<evidence type="ECO:0000256" key="13">
    <source>
        <dbReference type="ARBA" id="ARBA00023018"/>
    </source>
</evidence>
<dbReference type="GO" id="GO:0045211">
    <property type="term" value="C:postsynaptic membrane"/>
    <property type="evidence" value="ECO:0007669"/>
    <property type="project" value="UniProtKB-SubCell"/>
</dbReference>
<dbReference type="GO" id="GO:0021675">
    <property type="term" value="P:nerve development"/>
    <property type="evidence" value="ECO:0007669"/>
    <property type="project" value="TreeGrafter"/>
</dbReference>
<dbReference type="Gene3D" id="3.30.70.1040">
    <property type="entry name" value="Dystroglycan, domain 2"/>
    <property type="match status" value="1"/>
</dbReference>
<keyword evidence="7" id="KW-0963">Cytoplasm</keyword>
<dbReference type="GO" id="GO:0016203">
    <property type="term" value="P:muscle attachment"/>
    <property type="evidence" value="ECO:0007669"/>
    <property type="project" value="TreeGrafter"/>
</dbReference>
<keyword evidence="14 27" id="KW-0472">Membrane</keyword>
<keyword evidence="17" id="KW-0206">Cytoskeleton</keyword>
<dbReference type="SUPFAM" id="SSF111006">
    <property type="entry name" value="Dystroglycan, domain 2"/>
    <property type="match status" value="1"/>
</dbReference>
<dbReference type="GO" id="GO:0005509">
    <property type="term" value="F:calcium ion binding"/>
    <property type="evidence" value="ECO:0007669"/>
    <property type="project" value="InterPro"/>
</dbReference>
<keyword evidence="10 27" id="KW-0812">Transmembrane</keyword>
<dbReference type="InterPro" id="IPR015919">
    <property type="entry name" value="Cadherin-like_sf"/>
</dbReference>
<evidence type="ECO:0000313" key="30">
    <source>
        <dbReference type="Proteomes" id="UP000736164"/>
    </source>
</evidence>
<feature type="non-terminal residue" evidence="29">
    <location>
        <position position="1"/>
    </location>
</feature>
<feature type="domain" description="Peptidase S72" evidence="28">
    <location>
        <begin position="586"/>
        <end position="701"/>
    </location>
</feature>
<evidence type="ECO:0000256" key="1">
    <source>
        <dbReference type="ARBA" id="ARBA00004135"/>
    </source>
</evidence>
<dbReference type="SMART" id="SM00736">
    <property type="entry name" value="CADG"/>
    <property type="match status" value="2"/>
</dbReference>
<dbReference type="GO" id="GO:0005576">
    <property type="term" value="C:extracellular region"/>
    <property type="evidence" value="ECO:0007669"/>
    <property type="project" value="UniProtKB-SubCell"/>
</dbReference>
<evidence type="ECO:0000256" key="9">
    <source>
        <dbReference type="ARBA" id="ARBA00022553"/>
    </source>
</evidence>
<comment type="subcellular location">
    <subcellularLocation>
        <location evidence="1">Cell membrane</location>
        <location evidence="1">Sarcolemma</location>
    </subcellularLocation>
    <subcellularLocation>
        <location evidence="4">Cell membrane</location>
        <topology evidence="4">Single-pass type I membrane protein</topology>
    </subcellularLocation>
    <subcellularLocation>
        <location evidence="3">Cytoplasm</location>
        <location evidence="3">Cytoskeleton</location>
    </subcellularLocation>
    <subcellularLocation>
        <location evidence="5">Nucleus</location>
        <location evidence="5">Nucleoplasm</location>
    </subcellularLocation>
    <subcellularLocation>
        <location evidence="25">Postsynaptic cell membrane</location>
    </subcellularLocation>
    <subcellularLocation>
        <location evidence="2">Secreted</location>
        <location evidence="2">Extracellular space</location>
    </subcellularLocation>
</comment>
<evidence type="ECO:0000256" key="17">
    <source>
        <dbReference type="ARBA" id="ARBA00023212"/>
    </source>
</evidence>
<evidence type="ECO:0000256" key="24">
    <source>
        <dbReference type="ARBA" id="ARBA00031034"/>
    </source>
</evidence>
<dbReference type="AlphaFoldDB" id="A0A8J7NQL3"/>